<evidence type="ECO:0000313" key="1">
    <source>
        <dbReference type="EMBL" id="PMD35953.1"/>
    </source>
</evidence>
<dbReference type="OrthoDB" id="5226159at2759"/>
<dbReference type="EMBL" id="KZ613951">
    <property type="protein sequence ID" value="PMD35953.1"/>
    <property type="molecule type" value="Genomic_DNA"/>
</dbReference>
<protein>
    <submittedName>
        <fullName evidence="1">Uncharacterized protein</fullName>
    </submittedName>
</protein>
<sequence length="113" mass="12432">MVSCFQIQEVISKMRSKCRTSIGLKTNPKHRRVEISAPFDFKEGPAPNFPGYSEDDISLMREKAIASTAIVEDGEFDFASRPQRPGSRASSFGCGLGGKVVYHARRLSKGGSY</sequence>
<organism evidence="1 2">
    <name type="scientific">Hyaloscypha variabilis (strain UAMH 11265 / GT02V1 / F)</name>
    <name type="common">Meliniomyces variabilis</name>
    <dbReference type="NCBI Taxonomy" id="1149755"/>
    <lineage>
        <taxon>Eukaryota</taxon>
        <taxon>Fungi</taxon>
        <taxon>Dikarya</taxon>
        <taxon>Ascomycota</taxon>
        <taxon>Pezizomycotina</taxon>
        <taxon>Leotiomycetes</taxon>
        <taxon>Helotiales</taxon>
        <taxon>Hyaloscyphaceae</taxon>
        <taxon>Hyaloscypha</taxon>
        <taxon>Hyaloscypha variabilis</taxon>
    </lineage>
</organism>
<dbReference type="Proteomes" id="UP000235786">
    <property type="component" value="Unassembled WGS sequence"/>
</dbReference>
<accession>A0A2J6RBR4</accession>
<dbReference type="AlphaFoldDB" id="A0A2J6RBR4"/>
<proteinExistence type="predicted"/>
<gene>
    <name evidence="1" type="ORF">L207DRAFT_586988</name>
</gene>
<keyword evidence="2" id="KW-1185">Reference proteome</keyword>
<evidence type="ECO:0000313" key="2">
    <source>
        <dbReference type="Proteomes" id="UP000235786"/>
    </source>
</evidence>
<name>A0A2J6RBR4_HYAVF</name>
<reference evidence="1 2" key="1">
    <citation type="submission" date="2016-04" db="EMBL/GenBank/DDBJ databases">
        <title>A degradative enzymes factory behind the ericoid mycorrhizal symbiosis.</title>
        <authorList>
            <consortium name="DOE Joint Genome Institute"/>
            <person name="Martino E."/>
            <person name="Morin E."/>
            <person name="Grelet G."/>
            <person name="Kuo A."/>
            <person name="Kohler A."/>
            <person name="Daghino S."/>
            <person name="Barry K."/>
            <person name="Choi C."/>
            <person name="Cichocki N."/>
            <person name="Clum A."/>
            <person name="Copeland A."/>
            <person name="Hainaut M."/>
            <person name="Haridas S."/>
            <person name="Labutti K."/>
            <person name="Lindquist E."/>
            <person name="Lipzen A."/>
            <person name="Khouja H.-R."/>
            <person name="Murat C."/>
            <person name="Ohm R."/>
            <person name="Olson A."/>
            <person name="Spatafora J."/>
            <person name="Veneault-Fourrey C."/>
            <person name="Henrissat B."/>
            <person name="Grigoriev I."/>
            <person name="Martin F."/>
            <person name="Perotto S."/>
        </authorList>
    </citation>
    <scope>NUCLEOTIDE SEQUENCE [LARGE SCALE GENOMIC DNA]</scope>
    <source>
        <strain evidence="1 2">F</strain>
    </source>
</reference>